<keyword evidence="7 10" id="KW-0829">Tyrosine-protein kinase</keyword>
<keyword evidence="2 10" id="KW-0808">Transferase</keyword>
<evidence type="ECO:0000313" key="14">
    <source>
        <dbReference type="EMBL" id="CAF0878556.1"/>
    </source>
</evidence>
<dbReference type="PRINTS" id="PR00109">
    <property type="entry name" value="TYRKINASE"/>
</dbReference>
<dbReference type="PROSITE" id="PS00107">
    <property type="entry name" value="PROTEIN_KINASE_ATP"/>
    <property type="match status" value="1"/>
</dbReference>
<dbReference type="GO" id="GO:0005524">
    <property type="term" value="F:ATP binding"/>
    <property type="evidence" value="ECO:0007669"/>
    <property type="project" value="UniProtKB-UniRule"/>
</dbReference>
<comment type="similarity">
    <text evidence="10">Belongs to the protein kinase superfamily. Tyr protein kinase family.</text>
</comment>
<evidence type="ECO:0000256" key="8">
    <source>
        <dbReference type="PROSITE-ProRule" id="PRU00191"/>
    </source>
</evidence>
<reference evidence="14" key="1">
    <citation type="submission" date="2021-02" db="EMBL/GenBank/DDBJ databases">
        <authorList>
            <person name="Nowell W R."/>
        </authorList>
    </citation>
    <scope>NUCLEOTIDE SEQUENCE</scope>
</reference>
<keyword evidence="3 9" id="KW-0547">Nucleotide-binding</keyword>
<dbReference type="CDD" id="cd00192">
    <property type="entry name" value="PTKc"/>
    <property type="match status" value="1"/>
</dbReference>
<evidence type="ECO:0000256" key="10">
    <source>
        <dbReference type="RuleBase" id="RU362096"/>
    </source>
</evidence>
<evidence type="ECO:0000256" key="2">
    <source>
        <dbReference type="ARBA" id="ARBA00022679"/>
    </source>
</evidence>
<evidence type="ECO:0000256" key="3">
    <source>
        <dbReference type="ARBA" id="ARBA00022741"/>
    </source>
</evidence>
<feature type="domain" description="Protein kinase" evidence="13">
    <location>
        <begin position="317"/>
        <end position="584"/>
    </location>
</feature>
<keyword evidence="5 9" id="KW-0067">ATP-binding</keyword>
<dbReference type="Gene3D" id="3.30.505.10">
    <property type="entry name" value="SH2 domain"/>
    <property type="match status" value="2"/>
</dbReference>
<evidence type="ECO:0000256" key="5">
    <source>
        <dbReference type="ARBA" id="ARBA00022840"/>
    </source>
</evidence>
<comment type="caution">
    <text evidence="14">The sequence shown here is derived from an EMBL/GenBank/DDBJ whole genome shotgun (WGS) entry which is preliminary data.</text>
</comment>
<evidence type="ECO:0000256" key="4">
    <source>
        <dbReference type="ARBA" id="ARBA00022777"/>
    </source>
</evidence>
<dbReference type="InterPro" id="IPR017441">
    <property type="entry name" value="Protein_kinase_ATP_BS"/>
</dbReference>
<dbReference type="InterPro" id="IPR036860">
    <property type="entry name" value="SH2_dom_sf"/>
</dbReference>
<evidence type="ECO:0000256" key="11">
    <source>
        <dbReference type="SAM" id="MobiDB-lite"/>
    </source>
</evidence>
<feature type="region of interest" description="Disordered" evidence="11">
    <location>
        <begin position="591"/>
        <end position="610"/>
    </location>
</feature>
<organism evidence="14 16">
    <name type="scientific">Didymodactylos carnosus</name>
    <dbReference type="NCBI Taxonomy" id="1234261"/>
    <lineage>
        <taxon>Eukaryota</taxon>
        <taxon>Metazoa</taxon>
        <taxon>Spiralia</taxon>
        <taxon>Gnathifera</taxon>
        <taxon>Rotifera</taxon>
        <taxon>Eurotatoria</taxon>
        <taxon>Bdelloidea</taxon>
        <taxon>Philodinida</taxon>
        <taxon>Philodinidae</taxon>
        <taxon>Didymodactylos</taxon>
    </lineage>
</organism>
<evidence type="ECO:0000259" key="13">
    <source>
        <dbReference type="PROSITE" id="PS50011"/>
    </source>
</evidence>
<evidence type="ECO:0000256" key="9">
    <source>
        <dbReference type="PROSITE-ProRule" id="PRU10141"/>
    </source>
</evidence>
<feature type="domain" description="SH2" evidence="12">
    <location>
        <begin position="149"/>
        <end position="253"/>
    </location>
</feature>
<dbReference type="Proteomes" id="UP000681722">
    <property type="component" value="Unassembled WGS sequence"/>
</dbReference>
<dbReference type="EC" id="2.7.10.2" evidence="10"/>
<evidence type="ECO:0000313" key="16">
    <source>
        <dbReference type="Proteomes" id="UP000663829"/>
    </source>
</evidence>
<dbReference type="InterPro" id="IPR011009">
    <property type="entry name" value="Kinase-like_dom_sf"/>
</dbReference>
<dbReference type="InterPro" id="IPR001245">
    <property type="entry name" value="Ser-Thr/Tyr_kinase_cat_dom"/>
</dbReference>
<protein>
    <recommendedName>
        <fullName evidence="10">Tyrosine-protein kinase</fullName>
        <ecNumber evidence="10">2.7.10.2</ecNumber>
    </recommendedName>
</protein>
<sequence>MYLMDILDQPYYWGRITRAEAEHILEKETATEDGTYLVRERIDEAGVYAITLCCFRRFYNYRIDRLPNDKVVVGGSIIQQSSNHNTNKLQQFPGLIELIDYHSRVADPLVTTLSKPYYRPPYTHAEKMTTKRYIYERRVLKRMHEDEPWFHARINRQEAEYRLKRAGAKNGLFLVRARAENASKDAFTLSLCYKLDVTHYMIREAPDGKLDIPAIHVIASSLTDKGEFGSLVQLVDYYHRFEQGLLCNLRHFCSRLGGSVLISHNFLIHSELYDSTDTDESPEPAVPSPTLTIPSPNNITSAFKFDLSGFMIDPNSLLIGNKLGGGQFGEVFEAIVKVTNQRVAVKSLKNPSEQIHELFTEGKLLIDLEHRYIVRIFGIYMMHPNALSLVLELCPFGAMNDYLRKNKALKMSYILNYMYQVSEGMSYLHEKNIIHRALRNVLIASDSLCKISDFGLSKRVEGHNYYQMINHRQLPFKWYPPEVLKNPKFHSEIDIWSYGVTLWEATSYGATPYKEVRELKSFDDHAIEPVLQKVLKFLLSGRRLPQPAACPNNVYRLMLKCWELDKQARPTFSKIMKYLRHYSFDFNQTSQNSTTTPLPNHNAVTKSVQY</sequence>
<dbReference type="Proteomes" id="UP000663829">
    <property type="component" value="Unassembled WGS sequence"/>
</dbReference>
<accession>A0A813Y246</accession>
<dbReference type="PRINTS" id="PR00401">
    <property type="entry name" value="SH2DOMAIN"/>
</dbReference>
<dbReference type="GO" id="GO:0004715">
    <property type="term" value="F:non-membrane spanning protein tyrosine kinase activity"/>
    <property type="evidence" value="ECO:0007669"/>
    <property type="project" value="UniProtKB-EC"/>
</dbReference>
<name>A0A813Y246_9BILA</name>
<dbReference type="FunFam" id="1.10.510.10:FF:001512">
    <property type="entry name" value="Receptor tyrosine-protein kinase erbB-2"/>
    <property type="match status" value="1"/>
</dbReference>
<evidence type="ECO:0000256" key="1">
    <source>
        <dbReference type="ARBA" id="ARBA00004308"/>
    </source>
</evidence>
<feature type="binding site" evidence="9">
    <location>
        <position position="346"/>
    </location>
    <ligand>
        <name>ATP</name>
        <dbReference type="ChEBI" id="CHEBI:30616"/>
    </ligand>
</feature>
<proteinExistence type="inferred from homology"/>
<dbReference type="GO" id="GO:0050793">
    <property type="term" value="P:regulation of developmental process"/>
    <property type="evidence" value="ECO:0007669"/>
    <property type="project" value="UniProtKB-ARBA"/>
</dbReference>
<dbReference type="InterPro" id="IPR000980">
    <property type="entry name" value="SH2"/>
</dbReference>
<dbReference type="SUPFAM" id="SSF56112">
    <property type="entry name" value="Protein kinase-like (PK-like)"/>
    <property type="match status" value="1"/>
</dbReference>
<evidence type="ECO:0000259" key="12">
    <source>
        <dbReference type="PROSITE" id="PS50001"/>
    </source>
</evidence>
<dbReference type="PROSITE" id="PS50001">
    <property type="entry name" value="SH2"/>
    <property type="match status" value="2"/>
</dbReference>
<gene>
    <name evidence="14" type="ORF">GPM918_LOCUS7486</name>
    <name evidence="15" type="ORF">SRO942_LOCUS7486</name>
</gene>
<dbReference type="Gene3D" id="1.10.510.10">
    <property type="entry name" value="Transferase(Phosphotransferase) domain 1"/>
    <property type="match status" value="1"/>
</dbReference>
<dbReference type="EMBL" id="CAJNOQ010001227">
    <property type="protein sequence ID" value="CAF0878556.1"/>
    <property type="molecule type" value="Genomic_DNA"/>
</dbReference>
<dbReference type="GO" id="GO:0012505">
    <property type="term" value="C:endomembrane system"/>
    <property type="evidence" value="ECO:0007669"/>
    <property type="project" value="UniProtKB-SubCell"/>
</dbReference>
<dbReference type="Pfam" id="PF00017">
    <property type="entry name" value="SH2"/>
    <property type="match status" value="2"/>
</dbReference>
<keyword evidence="8" id="KW-0727">SH2 domain</keyword>
<dbReference type="PANTHER" id="PTHR24418">
    <property type="entry name" value="TYROSINE-PROTEIN KINASE"/>
    <property type="match status" value="1"/>
</dbReference>
<dbReference type="PROSITE" id="PS50011">
    <property type="entry name" value="PROTEIN_KINASE_DOM"/>
    <property type="match status" value="1"/>
</dbReference>
<comment type="catalytic activity">
    <reaction evidence="10">
        <text>L-tyrosyl-[protein] + ATP = O-phospho-L-tyrosyl-[protein] + ADP + H(+)</text>
        <dbReference type="Rhea" id="RHEA:10596"/>
        <dbReference type="Rhea" id="RHEA-COMP:10136"/>
        <dbReference type="Rhea" id="RHEA-COMP:20101"/>
        <dbReference type="ChEBI" id="CHEBI:15378"/>
        <dbReference type="ChEBI" id="CHEBI:30616"/>
        <dbReference type="ChEBI" id="CHEBI:46858"/>
        <dbReference type="ChEBI" id="CHEBI:61978"/>
        <dbReference type="ChEBI" id="CHEBI:456216"/>
        <dbReference type="EC" id="2.7.10.2"/>
    </reaction>
</comment>
<keyword evidence="16" id="KW-1185">Reference proteome</keyword>
<dbReference type="InterPro" id="IPR050198">
    <property type="entry name" value="Non-receptor_tyrosine_kinases"/>
</dbReference>
<feature type="domain" description="SH2" evidence="12">
    <location>
        <begin position="11"/>
        <end position="117"/>
    </location>
</feature>
<evidence type="ECO:0000256" key="6">
    <source>
        <dbReference type="ARBA" id="ARBA00023136"/>
    </source>
</evidence>
<dbReference type="EMBL" id="CAJOBC010001227">
    <property type="protein sequence ID" value="CAF3665108.1"/>
    <property type="molecule type" value="Genomic_DNA"/>
</dbReference>
<dbReference type="Pfam" id="PF07714">
    <property type="entry name" value="PK_Tyr_Ser-Thr"/>
    <property type="match status" value="1"/>
</dbReference>
<dbReference type="InterPro" id="IPR000719">
    <property type="entry name" value="Prot_kinase_dom"/>
</dbReference>
<dbReference type="SMART" id="SM00252">
    <property type="entry name" value="SH2"/>
    <property type="match status" value="2"/>
</dbReference>
<dbReference type="GO" id="GO:0030182">
    <property type="term" value="P:neuron differentiation"/>
    <property type="evidence" value="ECO:0007669"/>
    <property type="project" value="UniProtKB-ARBA"/>
</dbReference>
<evidence type="ECO:0000313" key="15">
    <source>
        <dbReference type="EMBL" id="CAF3665108.1"/>
    </source>
</evidence>
<evidence type="ECO:0000256" key="7">
    <source>
        <dbReference type="ARBA" id="ARBA00023137"/>
    </source>
</evidence>
<comment type="subcellular location">
    <subcellularLocation>
        <location evidence="1">Endomembrane system</location>
    </subcellularLocation>
</comment>
<dbReference type="OrthoDB" id="535945at2759"/>
<keyword evidence="6" id="KW-0472">Membrane</keyword>
<dbReference type="SUPFAM" id="SSF55550">
    <property type="entry name" value="SH2 domain"/>
    <property type="match status" value="2"/>
</dbReference>
<keyword evidence="4 10" id="KW-0418">Kinase</keyword>
<dbReference type="GO" id="GO:0048468">
    <property type="term" value="P:cell development"/>
    <property type="evidence" value="ECO:0007669"/>
    <property type="project" value="UniProtKB-ARBA"/>
</dbReference>
<dbReference type="AlphaFoldDB" id="A0A813Y246"/>